<comment type="caution">
    <text evidence="1">The sequence shown here is derived from an EMBL/GenBank/DDBJ whole genome shotgun (WGS) entry which is preliminary data.</text>
</comment>
<reference evidence="1 2" key="1">
    <citation type="submission" date="2019-03" db="EMBL/GenBank/DDBJ databases">
        <title>An improved genome assembly of the fluke Schistosoma japonicum.</title>
        <authorList>
            <person name="Hu W."/>
            <person name="Luo F."/>
            <person name="Yin M."/>
            <person name="Mo X."/>
            <person name="Sun C."/>
            <person name="Wu Q."/>
            <person name="Zhu B."/>
            <person name="Xiang M."/>
            <person name="Wang J."/>
            <person name="Wang Y."/>
            <person name="Zhang T."/>
            <person name="Xu B."/>
            <person name="Zheng H."/>
            <person name="Feng Z."/>
        </authorList>
    </citation>
    <scope>NUCLEOTIDE SEQUENCE [LARGE SCALE GENOMIC DNA]</scope>
    <source>
        <strain evidence="1">HuSjv2</strain>
        <tissue evidence="1">Worms</tissue>
    </source>
</reference>
<protein>
    <submittedName>
        <fullName evidence="1">Spectrin-like nuclear envelope</fullName>
    </submittedName>
</protein>
<evidence type="ECO:0000313" key="2">
    <source>
        <dbReference type="Proteomes" id="UP000311919"/>
    </source>
</evidence>
<accession>A0A4Z2CZY2</accession>
<proteinExistence type="predicted"/>
<gene>
    <name evidence="1" type="ORF">EWB00_006141</name>
</gene>
<dbReference type="Proteomes" id="UP000311919">
    <property type="component" value="Unassembled WGS sequence"/>
</dbReference>
<sequence>MYNALELRAIELDKNARLHARHRIHEEYLQHLEKRYDIQMNQSNEELNQINLSGYDIIPHNLFLSTSVDSLHSILTTVQIDSSTLYCPIDQLMLKQNTTEEKIIAKKC</sequence>
<name>A0A4Z2CZY2_SCHJA</name>
<organism evidence="1 2">
    <name type="scientific">Schistosoma japonicum</name>
    <name type="common">Blood fluke</name>
    <dbReference type="NCBI Taxonomy" id="6182"/>
    <lineage>
        <taxon>Eukaryota</taxon>
        <taxon>Metazoa</taxon>
        <taxon>Spiralia</taxon>
        <taxon>Lophotrochozoa</taxon>
        <taxon>Platyhelminthes</taxon>
        <taxon>Trematoda</taxon>
        <taxon>Digenea</taxon>
        <taxon>Strigeidida</taxon>
        <taxon>Schistosomatoidea</taxon>
        <taxon>Schistosomatidae</taxon>
        <taxon>Schistosoma</taxon>
    </lineage>
</organism>
<dbReference type="OrthoDB" id="10538143at2759"/>
<dbReference type="AlphaFoldDB" id="A0A4Z2CZY2"/>
<dbReference type="EMBL" id="SKCS01000392">
    <property type="protein sequence ID" value="TNN09759.1"/>
    <property type="molecule type" value="Genomic_DNA"/>
</dbReference>
<evidence type="ECO:0000313" key="1">
    <source>
        <dbReference type="EMBL" id="TNN09759.1"/>
    </source>
</evidence>
<feature type="non-terminal residue" evidence="1">
    <location>
        <position position="108"/>
    </location>
</feature>
<keyword evidence="2" id="KW-1185">Reference proteome</keyword>